<proteinExistence type="predicted"/>
<gene>
    <name evidence="1" type="ORF">SAMN05444164_3733</name>
</gene>
<evidence type="ECO:0000313" key="2">
    <source>
        <dbReference type="Proteomes" id="UP000198992"/>
    </source>
</evidence>
<evidence type="ECO:0000313" key="1">
    <source>
        <dbReference type="EMBL" id="SED11368.1"/>
    </source>
</evidence>
<dbReference type="OrthoDB" id="7624353at2"/>
<sequence>MIKPSTVCGLLKSCDIIVWALYMPYQMITNPNPSFTGDANNIANIPASLQGYAPPGLFVIANTARSACPIANDSATL</sequence>
<dbReference type="RefSeq" id="WP_092117609.1">
    <property type="nucleotide sequence ID" value="NZ_FNTH01000001.1"/>
</dbReference>
<protein>
    <submittedName>
        <fullName evidence="1">Uncharacterized protein</fullName>
    </submittedName>
</protein>
<accession>A0A1H4Y2R6</accession>
<organism evidence="1 2">
    <name type="scientific">Bradyrhizobium erythrophlei</name>
    <dbReference type="NCBI Taxonomy" id="1437360"/>
    <lineage>
        <taxon>Bacteria</taxon>
        <taxon>Pseudomonadati</taxon>
        <taxon>Pseudomonadota</taxon>
        <taxon>Alphaproteobacteria</taxon>
        <taxon>Hyphomicrobiales</taxon>
        <taxon>Nitrobacteraceae</taxon>
        <taxon>Bradyrhizobium</taxon>
    </lineage>
</organism>
<dbReference type="Proteomes" id="UP000198992">
    <property type="component" value="Unassembled WGS sequence"/>
</dbReference>
<dbReference type="AlphaFoldDB" id="A0A1H4Y2R6"/>
<name>A0A1H4Y2R6_9BRAD</name>
<reference evidence="1 2" key="1">
    <citation type="submission" date="2016-10" db="EMBL/GenBank/DDBJ databases">
        <authorList>
            <person name="de Groot N.N."/>
        </authorList>
    </citation>
    <scope>NUCLEOTIDE SEQUENCE [LARGE SCALE GENOMIC DNA]</scope>
    <source>
        <strain evidence="1 2">MT12</strain>
    </source>
</reference>
<dbReference type="EMBL" id="FNTH01000001">
    <property type="protein sequence ID" value="SED11368.1"/>
    <property type="molecule type" value="Genomic_DNA"/>
</dbReference>